<evidence type="ECO:0000313" key="9">
    <source>
        <dbReference type="Proteomes" id="UP001612741"/>
    </source>
</evidence>
<dbReference type="InterPro" id="IPR029044">
    <property type="entry name" value="Nucleotide-diphossugar_trans"/>
</dbReference>
<proteinExistence type="inferred from homology"/>
<keyword evidence="4" id="KW-0808">Transferase</keyword>
<name>A0ABW7ZAU7_9ACTN</name>
<dbReference type="Proteomes" id="UP001612741">
    <property type="component" value="Unassembled WGS sequence"/>
</dbReference>
<evidence type="ECO:0000256" key="4">
    <source>
        <dbReference type="ARBA" id="ARBA00022679"/>
    </source>
</evidence>
<accession>A0ABW7ZAU7</accession>
<evidence type="ECO:0000256" key="6">
    <source>
        <dbReference type="ARBA" id="ARBA00023136"/>
    </source>
</evidence>
<keyword evidence="3" id="KW-1003">Cell membrane</keyword>
<dbReference type="EMBL" id="JBITGY010000018">
    <property type="protein sequence ID" value="MFI6505299.1"/>
    <property type="molecule type" value="Genomic_DNA"/>
</dbReference>
<dbReference type="Gene3D" id="3.90.550.10">
    <property type="entry name" value="Spore Coat Polysaccharide Biosynthesis Protein SpsA, Chain A"/>
    <property type="match status" value="1"/>
</dbReference>
<evidence type="ECO:0000313" key="8">
    <source>
        <dbReference type="EMBL" id="MFI6505299.1"/>
    </source>
</evidence>
<protein>
    <submittedName>
        <fullName evidence="8">CDP-glycerol glycerophosphotransferase family protein</fullName>
    </submittedName>
</protein>
<comment type="subcellular location">
    <subcellularLocation>
        <location evidence="1">Cell membrane</location>
        <topology evidence="1">Peripheral membrane protein</topology>
    </subcellularLocation>
</comment>
<dbReference type="SUPFAM" id="SSF53756">
    <property type="entry name" value="UDP-Glycosyltransferase/glycogen phosphorylase"/>
    <property type="match status" value="1"/>
</dbReference>
<evidence type="ECO:0000256" key="2">
    <source>
        <dbReference type="ARBA" id="ARBA00010488"/>
    </source>
</evidence>
<evidence type="ECO:0000256" key="3">
    <source>
        <dbReference type="ARBA" id="ARBA00022475"/>
    </source>
</evidence>
<dbReference type="PANTHER" id="PTHR37316:SF3">
    <property type="entry name" value="TEICHOIC ACID GLYCEROL-PHOSPHATE TRANSFERASE"/>
    <property type="match status" value="1"/>
</dbReference>
<dbReference type="InterPro" id="IPR043149">
    <property type="entry name" value="TagF_N"/>
</dbReference>
<comment type="similarity">
    <text evidence="2">Belongs to the CDP-glycerol glycerophosphotransferase family.</text>
</comment>
<dbReference type="RefSeq" id="WP_397091387.1">
    <property type="nucleotide sequence ID" value="NZ_JBITGY010000018.1"/>
</dbReference>
<dbReference type="CDD" id="cd00761">
    <property type="entry name" value="Glyco_tranf_GTA_type"/>
    <property type="match status" value="1"/>
</dbReference>
<dbReference type="InterPro" id="IPR001173">
    <property type="entry name" value="Glyco_trans_2-like"/>
</dbReference>
<evidence type="ECO:0000256" key="1">
    <source>
        <dbReference type="ARBA" id="ARBA00004202"/>
    </source>
</evidence>
<dbReference type="SUPFAM" id="SSF53448">
    <property type="entry name" value="Nucleotide-diphospho-sugar transferases"/>
    <property type="match status" value="1"/>
</dbReference>
<dbReference type="Gene3D" id="3.40.50.12580">
    <property type="match status" value="1"/>
</dbReference>
<reference evidence="8 9" key="1">
    <citation type="submission" date="2024-10" db="EMBL/GenBank/DDBJ databases">
        <title>The Natural Products Discovery Center: Release of the First 8490 Sequenced Strains for Exploring Actinobacteria Biosynthetic Diversity.</title>
        <authorList>
            <person name="Kalkreuter E."/>
            <person name="Kautsar S.A."/>
            <person name="Yang D."/>
            <person name="Bader C.D."/>
            <person name="Teijaro C.N."/>
            <person name="Fluegel L."/>
            <person name="Davis C.M."/>
            <person name="Simpson J.R."/>
            <person name="Lauterbach L."/>
            <person name="Steele A.D."/>
            <person name="Gui C."/>
            <person name="Meng S."/>
            <person name="Li G."/>
            <person name="Viehrig K."/>
            <person name="Ye F."/>
            <person name="Su P."/>
            <person name="Kiefer A.F."/>
            <person name="Nichols A."/>
            <person name="Cepeda A.J."/>
            <person name="Yan W."/>
            <person name="Fan B."/>
            <person name="Jiang Y."/>
            <person name="Adhikari A."/>
            <person name="Zheng C.-J."/>
            <person name="Schuster L."/>
            <person name="Cowan T.M."/>
            <person name="Smanski M.J."/>
            <person name="Chevrette M.G."/>
            <person name="De Carvalho L.P.S."/>
            <person name="Shen B."/>
        </authorList>
    </citation>
    <scope>NUCLEOTIDE SEQUENCE [LARGE SCALE GENOMIC DNA]</scope>
    <source>
        <strain evidence="8 9">NPDC050545</strain>
    </source>
</reference>
<dbReference type="Gene3D" id="3.40.50.11820">
    <property type="match status" value="1"/>
</dbReference>
<dbReference type="InterPro" id="IPR007554">
    <property type="entry name" value="Glycerophosphate_synth"/>
</dbReference>
<gene>
    <name evidence="8" type="ORF">ACIBG2_48520</name>
</gene>
<feature type="domain" description="Glycosyltransferase 2-like" evidence="7">
    <location>
        <begin position="6"/>
        <end position="165"/>
    </location>
</feature>
<dbReference type="Pfam" id="PF00535">
    <property type="entry name" value="Glycos_transf_2"/>
    <property type="match status" value="1"/>
</dbReference>
<organism evidence="8 9">
    <name type="scientific">Nonomuraea typhae</name>
    <dbReference type="NCBI Taxonomy" id="2603600"/>
    <lineage>
        <taxon>Bacteria</taxon>
        <taxon>Bacillati</taxon>
        <taxon>Actinomycetota</taxon>
        <taxon>Actinomycetes</taxon>
        <taxon>Streptosporangiales</taxon>
        <taxon>Streptosporangiaceae</taxon>
        <taxon>Nonomuraea</taxon>
    </lineage>
</organism>
<keyword evidence="5" id="KW-0777">Teichoic acid biosynthesis</keyword>
<dbReference type="PANTHER" id="PTHR37316">
    <property type="entry name" value="TEICHOIC ACID GLYCEROL-PHOSPHATE PRIMASE"/>
    <property type="match status" value="1"/>
</dbReference>
<comment type="caution">
    <text evidence="8">The sequence shown here is derived from an EMBL/GenBank/DDBJ whole genome shotgun (WGS) entry which is preliminary data.</text>
</comment>
<evidence type="ECO:0000256" key="5">
    <source>
        <dbReference type="ARBA" id="ARBA00022944"/>
    </source>
</evidence>
<evidence type="ECO:0000259" key="7">
    <source>
        <dbReference type="Pfam" id="PF00535"/>
    </source>
</evidence>
<sequence length="1122" mass="123444">MAPVLSVVVPFRNVEPYLEHCLSSLAAQEFADLQVVCVDDGSTDLSPVIAKDFAARDRRFTLVQQEQSGPGQARNAGIARAAGELLAFADGDDWVPPQAYATLAASLERTGSDLACGNVCCFDSANTWRSPAHAEMFAETVERTHVSRLPALLTDHTVWNKVYRRAFWEAAGLAFPRGFCEDTPVAIPAHVLAGSVDVLSDVVYHWRQRDCDTRSLLEPGHLEDRISTVRTVREFLRLDHAELLPSYDRGVLSGDLLPFLKAFEFAGADAGGYRARFFDQVTPLLEAIPRQVHMGLPWMDRLAYHLVRARDGDELATLLADRRIGRAFGIRRGWTRFYADHPLRGHGGAPSRLFRMRSPELSLIARADQVLAEGAGFRILGHAYLAGLDARASKIRMWLRGADGRRVEVPVRRVARPDVTDAYGHAAGVYDDSGFSADIDVSGLWTPPHQAAWEVLIEVRNGWARSERALPLQARVLPANALNRWLSPSAKVEASRSKGNLIITARTVLVVAERCVERLDGLEVRGRVYTPLRTAELTAAESSARLPVEFTRGAFRVFIPGGTAFSGALWLENGKERFKVFAAEDWAESSGATTGGERWLTVNRWGVLAVDNRKRRPVVLGAEWAGGRTLRLRGRYLGTARPYSFRLERAGGGGVHELRASWEGQWFSVELCPGAVPVFGEELPLASGTWCLTAPADEGRVRVRITQGALREAEGEVTAGMHDVCLRAGGDDAAELRVRLAAGSGEAALQRVLEHDYPRLRTLPLLNLAVFESWQGRHCSDDPRAVFEELRRRGDGRECVWVTRDGQFEPPPGVRTVLSDSAAHVAALARAALIVANDCAPAWFVKREGQTYVQTWHGTPMKTIGHDVKRHTFLASIDYGRRLARDVTLWDLLVSPSPYASRIFRAGFDYRGEIAETGLPRNDQLFRPPPAGLRERLGVPAGKKVVLYAPTWRDDEIGRGEMYRMNLRLDLPALRAELGRDHVLLVRAHARPAGTTQPLGQPGFAIDVTGYPEMAHLLALADVLVTDYSAAMFDFAVTGRPMVFFAPDLADYRDHVRGLYLDYAAEVPGPVAGTTAEVAAAVRQARAGYGKAFLDRFCPLEDGHAAARVVDRLPNLGNGSPG</sequence>
<keyword evidence="6" id="KW-0472">Membrane</keyword>
<keyword evidence="9" id="KW-1185">Reference proteome</keyword>
<dbReference type="Pfam" id="PF04464">
    <property type="entry name" value="Glyphos_transf"/>
    <property type="match status" value="1"/>
</dbReference>
<dbReference type="InterPro" id="IPR051612">
    <property type="entry name" value="Teichoic_Acid_Biosynth"/>
</dbReference>
<dbReference type="InterPro" id="IPR043148">
    <property type="entry name" value="TagF_C"/>
</dbReference>